<dbReference type="EMBL" id="JAEHOE010000198">
    <property type="protein sequence ID" value="KAG2482886.1"/>
    <property type="molecule type" value="Genomic_DNA"/>
</dbReference>
<evidence type="ECO:0000256" key="2">
    <source>
        <dbReference type="SAM" id="MobiDB-lite"/>
    </source>
</evidence>
<dbReference type="CDD" id="cd00051">
    <property type="entry name" value="EFh"/>
    <property type="match status" value="1"/>
</dbReference>
<protein>
    <recommendedName>
        <fullName evidence="3">EF-hand domain-containing protein</fullName>
    </recommendedName>
</protein>
<evidence type="ECO:0000313" key="5">
    <source>
        <dbReference type="Proteomes" id="UP000612055"/>
    </source>
</evidence>
<proteinExistence type="predicted"/>
<dbReference type="SMART" id="SM00054">
    <property type="entry name" value="EFh"/>
    <property type="match status" value="3"/>
</dbReference>
<keyword evidence="1" id="KW-0106">Calcium</keyword>
<reference evidence="4" key="1">
    <citation type="journal article" date="2020" name="bioRxiv">
        <title>Comparative genomics of Chlamydomonas.</title>
        <authorList>
            <person name="Craig R.J."/>
            <person name="Hasan A.R."/>
            <person name="Ness R.W."/>
            <person name="Keightley P.D."/>
        </authorList>
    </citation>
    <scope>NUCLEOTIDE SEQUENCE</scope>
    <source>
        <strain evidence="4">CCAP 11/70</strain>
    </source>
</reference>
<dbReference type="InterPro" id="IPR011992">
    <property type="entry name" value="EF-hand-dom_pair"/>
</dbReference>
<dbReference type="AlphaFoldDB" id="A0A835XIF0"/>
<sequence length="466" mass="49588">MATDNQSSTQGVRDALAQHIRDIIGGVAAHHLEDAREMMADMDANGDGTLTFEEWATAFDGSKAELDSYRQLFSLLDADGSGALSVDELAVLATLVEGCPFACDRCEALTLGPQLMGCRRCWRQGLVDGDLEEAGRAVAFCTSCCDPAAAGGCGSRGGCCPNCDRALEAVDNTWWLPLRDWPAMQEILSEEDYRRVRVMDARKALLALAEEAVDEAGLNIEGVELSREDVVRGFTGEEGACSRIGEKQASTLFQCFDLDNSGVLSGTELLAVAATDRCSPYGCDGACSTLVFDDTLFTCKACWREHQRTGFADPKLAVCYCVSCVRRSARATGAEPTCHNCKGSLQAVPNEWWKDAHEDWSTMRELRAEGEAAVAPSSAPATSPEAAEAAARQEQGDAAGPQGQGHEAPRPSMRRQRSQAVGRKVGESAARLGGTDASGSTVQGRAAQEGALPTVASLQREVVTAC</sequence>
<dbReference type="Pfam" id="PF13202">
    <property type="entry name" value="EF-hand_5"/>
    <property type="match status" value="2"/>
</dbReference>
<comment type="caution">
    <text evidence="4">The sequence shown here is derived from an EMBL/GenBank/DDBJ whole genome shotgun (WGS) entry which is preliminary data.</text>
</comment>
<dbReference type="Gene3D" id="1.10.238.10">
    <property type="entry name" value="EF-hand"/>
    <property type="match status" value="2"/>
</dbReference>
<feature type="compositionally biased region" description="Low complexity" evidence="2">
    <location>
        <begin position="371"/>
        <end position="400"/>
    </location>
</feature>
<feature type="domain" description="EF-hand" evidence="3">
    <location>
        <begin position="69"/>
        <end position="99"/>
    </location>
</feature>
<dbReference type="SUPFAM" id="SSF47473">
    <property type="entry name" value="EF-hand"/>
    <property type="match status" value="1"/>
</dbReference>
<dbReference type="InterPro" id="IPR002048">
    <property type="entry name" value="EF_hand_dom"/>
</dbReference>
<dbReference type="InterPro" id="IPR018247">
    <property type="entry name" value="EF_Hand_1_Ca_BS"/>
</dbReference>
<feature type="region of interest" description="Disordered" evidence="2">
    <location>
        <begin position="367"/>
        <end position="450"/>
    </location>
</feature>
<dbReference type="OrthoDB" id="8785703at2759"/>
<name>A0A835XIF0_9CHLO</name>
<dbReference type="PROSITE" id="PS50222">
    <property type="entry name" value="EF_HAND_2"/>
    <property type="match status" value="3"/>
</dbReference>
<dbReference type="Proteomes" id="UP000612055">
    <property type="component" value="Unassembled WGS sequence"/>
</dbReference>
<feature type="domain" description="EF-hand" evidence="3">
    <location>
        <begin position="30"/>
        <end position="65"/>
    </location>
</feature>
<dbReference type="PROSITE" id="PS00018">
    <property type="entry name" value="EF_HAND_1"/>
    <property type="match status" value="3"/>
</dbReference>
<dbReference type="GO" id="GO:0005509">
    <property type="term" value="F:calcium ion binding"/>
    <property type="evidence" value="ECO:0007669"/>
    <property type="project" value="InterPro"/>
</dbReference>
<evidence type="ECO:0000259" key="3">
    <source>
        <dbReference type="PROSITE" id="PS50222"/>
    </source>
</evidence>
<feature type="domain" description="EF-hand" evidence="3">
    <location>
        <begin position="244"/>
        <end position="279"/>
    </location>
</feature>
<organism evidence="4 5">
    <name type="scientific">Edaphochlamys debaryana</name>
    <dbReference type="NCBI Taxonomy" id="47281"/>
    <lineage>
        <taxon>Eukaryota</taxon>
        <taxon>Viridiplantae</taxon>
        <taxon>Chlorophyta</taxon>
        <taxon>core chlorophytes</taxon>
        <taxon>Chlorophyceae</taxon>
        <taxon>CS clade</taxon>
        <taxon>Chlamydomonadales</taxon>
        <taxon>Chlamydomonadales incertae sedis</taxon>
        <taxon>Edaphochlamys</taxon>
    </lineage>
</organism>
<evidence type="ECO:0000256" key="1">
    <source>
        <dbReference type="ARBA" id="ARBA00022837"/>
    </source>
</evidence>
<evidence type="ECO:0000313" key="4">
    <source>
        <dbReference type="EMBL" id="KAG2482886.1"/>
    </source>
</evidence>
<keyword evidence="5" id="KW-1185">Reference proteome</keyword>
<dbReference type="Pfam" id="PF13833">
    <property type="entry name" value="EF-hand_8"/>
    <property type="match status" value="1"/>
</dbReference>
<gene>
    <name evidence="4" type="ORF">HYH03_018229</name>
</gene>
<accession>A0A835XIF0</accession>